<keyword evidence="5" id="KW-1185">Reference proteome</keyword>
<accession>A0ABS2ERA7</accession>
<dbReference type="Gene3D" id="2.60.40.3610">
    <property type="match status" value="1"/>
</dbReference>
<evidence type="ECO:0000259" key="3">
    <source>
        <dbReference type="Pfam" id="PF16411"/>
    </source>
</evidence>
<gene>
    <name evidence="4" type="ORF">H6A31_00630</name>
</gene>
<dbReference type="Proteomes" id="UP000703295">
    <property type="component" value="Unassembled WGS sequence"/>
</dbReference>
<dbReference type="PROSITE" id="PS51257">
    <property type="entry name" value="PROKAR_LIPOPROTEIN"/>
    <property type="match status" value="1"/>
</dbReference>
<dbReference type="CDD" id="cd12965">
    <property type="entry name" value="CBM-Eb_CBM-Fb"/>
    <property type="match status" value="1"/>
</dbReference>
<evidence type="ECO:0000256" key="1">
    <source>
        <dbReference type="SAM" id="SignalP"/>
    </source>
</evidence>
<dbReference type="Gene3D" id="2.60.40.3620">
    <property type="match status" value="1"/>
</dbReference>
<feature type="domain" description="Outer membrane protein SusF/SusE-like C-terminal" evidence="3">
    <location>
        <begin position="180"/>
        <end position="266"/>
    </location>
</feature>
<comment type="caution">
    <text evidence="4">The sequence shown here is derived from an EMBL/GenBank/DDBJ whole genome shotgun (WGS) entry which is preliminary data.</text>
</comment>
<dbReference type="InterPro" id="IPR025970">
    <property type="entry name" value="SusE"/>
</dbReference>
<dbReference type="InterPro" id="IPR032187">
    <property type="entry name" value="SusF/SusE-like_C"/>
</dbReference>
<proteinExistence type="predicted"/>
<reference evidence="4 5" key="1">
    <citation type="journal article" date="2021" name="Sci. Rep.">
        <title>The distribution of antibiotic resistance genes in chicken gut microbiota commensals.</title>
        <authorList>
            <person name="Juricova H."/>
            <person name="Matiasovicova J."/>
            <person name="Kubasova T."/>
            <person name="Cejkova D."/>
            <person name="Rychlik I."/>
        </authorList>
    </citation>
    <scope>NUCLEOTIDE SEQUENCE [LARGE SCALE GENOMIC DNA]</scope>
    <source>
        <strain evidence="4 5">An801</strain>
    </source>
</reference>
<dbReference type="CDD" id="cd12966">
    <property type="entry name" value="CBM-Ec_CBM-Fc"/>
    <property type="match status" value="1"/>
</dbReference>
<organism evidence="4 5">
    <name type="scientific">Bacteroides mediterraneensis</name>
    <dbReference type="NCBI Taxonomy" id="1841856"/>
    <lineage>
        <taxon>Bacteria</taxon>
        <taxon>Pseudomonadati</taxon>
        <taxon>Bacteroidota</taxon>
        <taxon>Bacteroidia</taxon>
        <taxon>Bacteroidales</taxon>
        <taxon>Bacteroidaceae</taxon>
        <taxon>Bacteroides</taxon>
    </lineage>
</organism>
<dbReference type="Pfam" id="PF14292">
    <property type="entry name" value="SusE"/>
    <property type="match status" value="1"/>
</dbReference>
<name>A0ABS2ERA7_9BACE</name>
<protein>
    <submittedName>
        <fullName evidence="4">SusF/SusE family outer membrane protein</fullName>
    </submittedName>
</protein>
<keyword evidence="1" id="KW-0732">Signal</keyword>
<feature type="domain" description="SusE outer membrane protein" evidence="2">
    <location>
        <begin position="27"/>
        <end position="128"/>
    </location>
</feature>
<evidence type="ECO:0000313" key="4">
    <source>
        <dbReference type="EMBL" id="MBM6757210.1"/>
    </source>
</evidence>
<evidence type="ECO:0000259" key="2">
    <source>
        <dbReference type="Pfam" id="PF14292"/>
    </source>
</evidence>
<dbReference type="RefSeq" id="WP_204473714.1">
    <property type="nucleotide sequence ID" value="NZ_JACJJW010000001.1"/>
</dbReference>
<sequence length="387" mass="42394">MKKILFPILLLVGCGLPLLTACNTDRDDNPTLQEAETFVLETPEDNVYDLGEAQDTIVLNCVQPAYGFTAATTYSVQVSLNESFVDATEEAEANYKTLSTTYTSTSIALKSTELNTAVVDLWKQANPEADAYIGTVTSVYFRLTAVITGSELGSSVSNVVKVSQVKLGEVVSTLEPPEAMYLVGSSIGTAWGTWQPMVSVNGLSGEFWSMVYFDAGAEFKFGKFEQDWNGYSNIHQFEDHAGAGLSDNGGNIKVDKAGWYIVYLVAAVNGEEYQYTMSFYEPNVYVFGNTVGDWNYNEAYKFSVPEDKSGSFVSPALTAAGEVRMCIKANTDWWRLEFTLKDGETIFYRENNAVNNGWTDLGAEYSLTANPGQKISLNFADGTGTLD</sequence>
<feature type="signal peptide" evidence="1">
    <location>
        <begin position="1"/>
        <end position="20"/>
    </location>
</feature>
<dbReference type="Pfam" id="PF16411">
    <property type="entry name" value="SusF_SusE"/>
    <property type="match status" value="2"/>
</dbReference>
<dbReference type="EMBL" id="JACJJW010000001">
    <property type="protein sequence ID" value="MBM6757210.1"/>
    <property type="molecule type" value="Genomic_DNA"/>
</dbReference>
<feature type="domain" description="Outer membrane protein SusF/SusE-like C-terminal" evidence="3">
    <location>
        <begin position="283"/>
        <end position="385"/>
    </location>
</feature>
<feature type="chain" id="PRO_5046975551" evidence="1">
    <location>
        <begin position="21"/>
        <end position="387"/>
    </location>
</feature>
<evidence type="ECO:0000313" key="5">
    <source>
        <dbReference type="Proteomes" id="UP000703295"/>
    </source>
</evidence>